<dbReference type="PANTHER" id="PTHR37308:SF1">
    <property type="entry name" value="POLYPRENYL-PHOSPHATE TRANSPORTER"/>
    <property type="match status" value="1"/>
</dbReference>
<feature type="transmembrane region" description="Helical" evidence="1">
    <location>
        <begin position="86"/>
        <end position="111"/>
    </location>
</feature>
<name>A0ABT9NMF4_9ACTN</name>
<dbReference type="RefSeq" id="WP_306824950.1">
    <property type="nucleotide sequence ID" value="NZ_JAUSQM010000001.1"/>
</dbReference>
<accession>A0ABT9NMF4</accession>
<dbReference type="PANTHER" id="PTHR37308">
    <property type="entry name" value="INTEGRAL MEMBRANE PROTEIN"/>
    <property type="match status" value="1"/>
</dbReference>
<dbReference type="EMBL" id="JAUSQM010000001">
    <property type="protein sequence ID" value="MDP9821568.1"/>
    <property type="molecule type" value="Genomic_DNA"/>
</dbReference>
<gene>
    <name evidence="2" type="ORF">J2S59_001377</name>
</gene>
<proteinExistence type="predicted"/>
<feature type="transmembrane region" description="Helical" evidence="1">
    <location>
        <begin position="117"/>
        <end position="136"/>
    </location>
</feature>
<reference evidence="2 3" key="1">
    <citation type="submission" date="2023-07" db="EMBL/GenBank/DDBJ databases">
        <title>Sequencing the genomes of 1000 actinobacteria strains.</title>
        <authorList>
            <person name="Klenk H.-P."/>
        </authorList>
    </citation>
    <scope>NUCLEOTIDE SEQUENCE [LARGE SCALE GENOMIC DNA]</scope>
    <source>
        <strain evidence="2 3">GD13</strain>
    </source>
</reference>
<keyword evidence="1" id="KW-0472">Membrane</keyword>
<evidence type="ECO:0000256" key="1">
    <source>
        <dbReference type="SAM" id="Phobius"/>
    </source>
</evidence>
<dbReference type="Pfam" id="PF04018">
    <property type="entry name" value="VCA0040-like"/>
    <property type="match status" value="1"/>
</dbReference>
<dbReference type="InterPro" id="IPR007163">
    <property type="entry name" value="VCA0040-like"/>
</dbReference>
<evidence type="ECO:0000313" key="2">
    <source>
        <dbReference type="EMBL" id="MDP9821568.1"/>
    </source>
</evidence>
<protein>
    <submittedName>
        <fullName evidence="2">Membrane protein</fullName>
    </submittedName>
</protein>
<evidence type="ECO:0000313" key="3">
    <source>
        <dbReference type="Proteomes" id="UP001240447"/>
    </source>
</evidence>
<sequence length="323" mass="33482">MSTARPEPAAIRRRPPLRGALDLVRGFLIGMAELVPGVSGGTVALVTGVYDELIDSASHVLGALRALVRGPDRWSRARAELARSDWWLLGPVFAGMVAAVLTMAGVMGAFVGDHPEHARGLFLGLVAASVAVPLMLLPPRAGGPRRGLDVLCVVGGAVAAFLLTGLAGGREVEEPALVWVFLAAAVAICALVVPGISGSFFLLAVGLYAPTLAAVDERNLVYIAVFAAGAAVGLGSFVQLLRYLLDHRRRTTLLVMAGLMVGSLRALWPWQEGQSEVDGEAKGAGTMVAPYDPLGGPVLLALLGAAIVVVLILVERRAAARAA</sequence>
<feature type="transmembrane region" description="Helical" evidence="1">
    <location>
        <begin position="148"/>
        <end position="170"/>
    </location>
</feature>
<feature type="transmembrane region" description="Helical" evidence="1">
    <location>
        <begin position="294"/>
        <end position="314"/>
    </location>
</feature>
<feature type="transmembrane region" description="Helical" evidence="1">
    <location>
        <begin position="221"/>
        <end position="241"/>
    </location>
</feature>
<keyword evidence="3" id="KW-1185">Reference proteome</keyword>
<organism evidence="2 3">
    <name type="scientific">Nocardioides massiliensis</name>
    <dbReference type="NCBI Taxonomy" id="1325935"/>
    <lineage>
        <taxon>Bacteria</taxon>
        <taxon>Bacillati</taxon>
        <taxon>Actinomycetota</taxon>
        <taxon>Actinomycetes</taxon>
        <taxon>Propionibacteriales</taxon>
        <taxon>Nocardioidaceae</taxon>
        <taxon>Nocardioides</taxon>
    </lineage>
</organism>
<keyword evidence="1" id="KW-0812">Transmembrane</keyword>
<dbReference type="Proteomes" id="UP001240447">
    <property type="component" value="Unassembled WGS sequence"/>
</dbReference>
<keyword evidence="1" id="KW-1133">Transmembrane helix</keyword>
<comment type="caution">
    <text evidence="2">The sequence shown here is derived from an EMBL/GenBank/DDBJ whole genome shotgun (WGS) entry which is preliminary data.</text>
</comment>